<dbReference type="PANTHER" id="PTHR45867">
    <property type="entry name" value="PURPLE ACID PHOSPHATASE"/>
    <property type="match status" value="1"/>
</dbReference>
<feature type="domain" description="SLH" evidence="4">
    <location>
        <begin position="1828"/>
        <end position="1886"/>
    </location>
</feature>
<dbReference type="InterPro" id="IPR008963">
    <property type="entry name" value="Purple_acid_Pase-like_N"/>
</dbReference>
<dbReference type="Gene3D" id="2.60.120.430">
    <property type="entry name" value="Galactose-binding lectin"/>
    <property type="match status" value="1"/>
</dbReference>
<accession>A0ABW0HLR2</accession>
<dbReference type="RefSeq" id="WP_378128780.1">
    <property type="nucleotide sequence ID" value="NZ_JBHSMI010000002.1"/>
</dbReference>
<feature type="domain" description="SLH" evidence="4">
    <location>
        <begin position="1889"/>
        <end position="1946"/>
    </location>
</feature>
<name>A0ABW0HLR2_9BACL</name>
<dbReference type="Gene3D" id="2.60.40.1080">
    <property type="match status" value="1"/>
</dbReference>
<dbReference type="SUPFAM" id="SSF49384">
    <property type="entry name" value="Carbohydrate-binding domain"/>
    <property type="match status" value="1"/>
</dbReference>
<dbReference type="Gene3D" id="3.60.21.10">
    <property type="match status" value="1"/>
</dbReference>
<dbReference type="SUPFAM" id="SSF49363">
    <property type="entry name" value="Purple acid phosphatase, N-terminal domain"/>
    <property type="match status" value="1"/>
</dbReference>
<keyword evidence="5" id="KW-0378">Hydrolase</keyword>
<dbReference type="PANTHER" id="PTHR45867:SF3">
    <property type="entry name" value="ACID PHOSPHATASE TYPE 7"/>
    <property type="match status" value="1"/>
</dbReference>
<dbReference type="InterPro" id="IPR013783">
    <property type="entry name" value="Ig-like_fold"/>
</dbReference>
<keyword evidence="1 3" id="KW-0732">Signal</keyword>
<dbReference type="SUPFAM" id="SSF49373">
    <property type="entry name" value="Invasin/intimin cell-adhesion fragments"/>
    <property type="match status" value="1"/>
</dbReference>
<feature type="domain" description="SLH" evidence="4">
    <location>
        <begin position="1764"/>
        <end position="1827"/>
    </location>
</feature>
<dbReference type="SMART" id="SM00635">
    <property type="entry name" value="BID_2"/>
    <property type="match status" value="1"/>
</dbReference>
<dbReference type="InterPro" id="IPR008965">
    <property type="entry name" value="CBM2/CBM3_carb-bd_dom_sf"/>
</dbReference>
<dbReference type="InterPro" id="IPR029052">
    <property type="entry name" value="Metallo-depent_PP-like"/>
</dbReference>
<keyword evidence="6" id="KW-1185">Reference proteome</keyword>
<feature type="chain" id="PRO_5047500689" evidence="3">
    <location>
        <begin position="31"/>
        <end position="1946"/>
    </location>
</feature>
<dbReference type="Gene3D" id="2.60.40.10">
    <property type="entry name" value="Immunoglobulins"/>
    <property type="match status" value="1"/>
</dbReference>
<dbReference type="Pfam" id="PF16656">
    <property type="entry name" value="Pur_ac_phosph_N"/>
    <property type="match status" value="1"/>
</dbReference>
<dbReference type="InterPro" id="IPR008964">
    <property type="entry name" value="Invasin/intimin_cell_adhesion"/>
</dbReference>
<evidence type="ECO:0000256" key="3">
    <source>
        <dbReference type="SAM" id="SignalP"/>
    </source>
</evidence>
<dbReference type="GO" id="GO:0016798">
    <property type="term" value="F:hydrolase activity, acting on glycosyl bonds"/>
    <property type="evidence" value="ECO:0007669"/>
    <property type="project" value="UniProtKB-KW"/>
</dbReference>
<keyword evidence="5" id="KW-0326">Glycosidase</keyword>
<dbReference type="EMBL" id="JBHSMI010000002">
    <property type="protein sequence ID" value="MFC5401328.1"/>
    <property type="molecule type" value="Genomic_DNA"/>
</dbReference>
<dbReference type="InterPro" id="IPR001119">
    <property type="entry name" value="SLH_dom"/>
</dbReference>
<dbReference type="Pfam" id="PF09992">
    <property type="entry name" value="NAGPA"/>
    <property type="match status" value="1"/>
</dbReference>
<dbReference type="Pfam" id="PF02368">
    <property type="entry name" value="Big_2"/>
    <property type="match status" value="1"/>
</dbReference>
<dbReference type="Gene3D" id="2.60.40.680">
    <property type="match status" value="1"/>
</dbReference>
<reference evidence="6" key="1">
    <citation type="journal article" date="2019" name="Int. J. Syst. Evol. Microbiol.">
        <title>The Global Catalogue of Microorganisms (GCM) 10K type strain sequencing project: providing services to taxonomists for standard genome sequencing and annotation.</title>
        <authorList>
            <consortium name="The Broad Institute Genomics Platform"/>
            <consortium name="The Broad Institute Genome Sequencing Center for Infectious Disease"/>
            <person name="Wu L."/>
            <person name="Ma J."/>
        </authorList>
    </citation>
    <scope>NUCLEOTIDE SEQUENCE [LARGE SCALE GENOMIC DNA]</scope>
    <source>
        <strain evidence="6">CGMCC 1.18575</strain>
    </source>
</reference>
<evidence type="ECO:0000256" key="2">
    <source>
        <dbReference type="SAM" id="MobiDB-lite"/>
    </source>
</evidence>
<dbReference type="InterPro" id="IPR015914">
    <property type="entry name" value="PAPs_N"/>
</dbReference>
<evidence type="ECO:0000313" key="5">
    <source>
        <dbReference type="EMBL" id="MFC5401328.1"/>
    </source>
</evidence>
<dbReference type="Pfam" id="PF00395">
    <property type="entry name" value="SLH"/>
    <property type="match status" value="3"/>
</dbReference>
<dbReference type="Gene3D" id="2.60.40.380">
    <property type="entry name" value="Purple acid phosphatase-like, N-terminal"/>
    <property type="match status" value="1"/>
</dbReference>
<evidence type="ECO:0000259" key="4">
    <source>
        <dbReference type="PROSITE" id="PS51272"/>
    </source>
</evidence>
<protein>
    <submittedName>
        <fullName evidence="5">Phosphodiester glycosidase family protein</fullName>
    </submittedName>
</protein>
<dbReference type="SUPFAM" id="SSF56300">
    <property type="entry name" value="Metallo-dependent phosphatases"/>
    <property type="match status" value="1"/>
</dbReference>
<comment type="caution">
    <text evidence="5">The sequence shown here is derived from an EMBL/GenBank/DDBJ whole genome shotgun (WGS) entry which is preliminary data.</text>
</comment>
<dbReference type="InterPro" id="IPR004843">
    <property type="entry name" value="Calcineurin-like_PHP"/>
</dbReference>
<dbReference type="InterPro" id="IPR018711">
    <property type="entry name" value="NAGPA"/>
</dbReference>
<feature type="region of interest" description="Disordered" evidence="2">
    <location>
        <begin position="1548"/>
        <end position="1579"/>
    </location>
</feature>
<dbReference type="PROSITE" id="PS51272">
    <property type="entry name" value="SLH"/>
    <property type="match status" value="3"/>
</dbReference>
<feature type="signal peptide" evidence="3">
    <location>
        <begin position="1"/>
        <end position="30"/>
    </location>
</feature>
<evidence type="ECO:0000313" key="6">
    <source>
        <dbReference type="Proteomes" id="UP001596113"/>
    </source>
</evidence>
<feature type="compositionally biased region" description="Basic and acidic residues" evidence="2">
    <location>
        <begin position="1565"/>
        <end position="1579"/>
    </location>
</feature>
<sequence>MKQVYRLKKSIALLLSVLLLIMYQQPSQLAAAMSLPSTAFGQVLDMRQTELAPGAAYTWYDMKTDRGLEKAHFVEFDPKNPNLELQAGTKSGKVYGMQGVTQMAAYSDKPGNRVIAGINGDFYDLTGYSTGVPSGLFMDGGRILNSSVSSYAFGLKNDGTSIYGSPMLMKTITINGTTSNLTHINRYRENNQLVLYTTDYYTSTKTTDLGDEVILDILDGEVKSGQTMHLKVAQIRKDQGNAPLTSGQVVLSASGTARSILSQLQVNDVITAIFALDNAWQDVKVAIGGQGPLIKDGVVQTNVGPEGVHPRTAIGTKADGSIVMFEIDGRAPGFSEGVETVELGKILNDLGVINAMNLDGGGSSTFVAKLPGESSVKMLNQGSDGGERQTGNGLLLVNKAPEGDAAKFVVKPNMERVLVGASIPLKAAAVDANGHPAAFAGTPVWNADPSLGSIDENGKFTAGATAASGSISVTSGALSGTGEIEVVDKLTALQFPDVVKTFDSSAISALKVKALRNGQVIQANNSNFEWRVEGDIGTIDTNGVFTATAKNDQKGKIFVKFGDIETSMDVNVGIPPVVLEDFENGIDKYTATGATFNSVNVSLETNEDFVRFGNNSLKLSYDFVGKTGTSGAYLSFKNPTDPASRIQVPGYPEKISMWVYGDGKKHWLRGQMRDGNNAAFAIDYTDQTTGVNWTGWKYVEATVPKGKVTPLTMDLPVRYMETSNANKTAGAIYVDQIRAVYGPLDENRTPPILKNPYPAEDGTVNTATPDIRVIGEAANYDKLTHPGTTLIDPDKIRVYLDGALVNHGLYPPEGRITYKPATPLVDGVHKIKVSIRDMEGNQTINEWSFMVNTGAPKFVYATPADIYAGGTYTLDIKGEKVNKLKGGQVEFGFDPAIVENLKVIKGTKITDAQLQPVINEATGNVQMTFADLDQSALNDSDMIAQVQYTVKRDVIGLLMVDEALNDVSRLNTIEYKSGSIVKTDGAGSAYNGPAVKSTVKAQLQLNWNNSAIGVGYPASFIVTFKNGTAAEGAKLLIDGVEAGDAVTGANGWLTTLEATKSVKSYKIQAVKDGQYSPVMNLKVQALAGAAIPHNINVTMGDKPTVSRNFTWHTHPDTKETVVEIVKQSEFTDFNQSNVKKFNGDSFIYNTDSAGTLRVHKASAVDLEPDTAYVYRVGDGNGNYSAQGTFRTSPISGDVTKFLFIGDSQAADKAGYDLWGTTLQKALDFMPDPDFIAHAGDMVDKGYEEKEWNMFFGSAQVNLMKNTFVPVIGNHEVMGLYGNSDYVAHFNNPQNGLDGVKGSSFSYDIKDVHFVVLNSEGMYDEQKEWLSNDLKNTNKKWKVVFFHRGPYGSIYDTQIVRDKWTPIFDEYGVNLVMNGHDHVYLRSYPMKGDQKVASGEGTVYVVGGASGSKFYPLTEKPFQEVTFAEQTQIYTAVEINGNKMTVVAKTVDGREVDRFELTAKPQSVQLDRTNVSMKTGETAKLNASVMPSEANQNVSWSVVSSSPEGVVSVDQQGTVTALKPGTAIVRATSAIDSVFNETTVIVKKADDQGGNGNDNNQGGKDNPGDKDKPKPEDDQGRLVVKADDLKNVGGKVEIESKVSLNELILPGNAVELIGNAPITIKASNMNITIPPQVLQSLSGLVEAGEQSESSISLKASKVEADQADRLISTATQKSKANVSAAGDILNFTLHIVMKNGQTKQLSEFSEPITIALKAKPNTNKKLAGIYYISDSGDLEYIGGTWKDGFLTATVHHFSKYAILEFNKKYSDVPSAHWASDVISELSARHLIQGVSASSFDPNRNVSRAEFAAMLVRALVLKGEAASSFTDVPASKWYANEVALAVKVGIVNGINATEFAPEAPIKRQEMAAMIVRAYEYSLGIQVANSKKTGFIDIGSVPKWAETSIQSAVEARLMNGRTNSQFKPLESGTRAESAQLIYNLLSVKK</sequence>
<dbReference type="Pfam" id="PF00149">
    <property type="entry name" value="Metallophos"/>
    <property type="match status" value="1"/>
</dbReference>
<proteinExistence type="predicted"/>
<dbReference type="InterPro" id="IPR003343">
    <property type="entry name" value="Big_2"/>
</dbReference>
<dbReference type="Proteomes" id="UP001596113">
    <property type="component" value="Unassembled WGS sequence"/>
</dbReference>
<evidence type="ECO:0000256" key="1">
    <source>
        <dbReference type="ARBA" id="ARBA00022729"/>
    </source>
</evidence>
<organism evidence="5 6">
    <name type="scientific">Cohnella soli</name>
    <dbReference type="NCBI Taxonomy" id="425005"/>
    <lineage>
        <taxon>Bacteria</taxon>
        <taxon>Bacillati</taxon>
        <taxon>Bacillota</taxon>
        <taxon>Bacilli</taxon>
        <taxon>Bacillales</taxon>
        <taxon>Paenibacillaceae</taxon>
        <taxon>Cohnella</taxon>
    </lineage>
</organism>
<gene>
    <name evidence="5" type="ORF">ACFPOF_01135</name>
</gene>